<dbReference type="InterPro" id="IPR007527">
    <property type="entry name" value="Znf_SWIM"/>
</dbReference>
<evidence type="ECO:0000313" key="4">
    <source>
        <dbReference type="Proteomes" id="UP001476247"/>
    </source>
</evidence>
<keyword evidence="1" id="KW-0479">Metal-binding</keyword>
<dbReference type="Proteomes" id="UP001476247">
    <property type="component" value="Unassembled WGS sequence"/>
</dbReference>
<keyword evidence="4" id="KW-1185">Reference proteome</keyword>
<evidence type="ECO:0000313" key="3">
    <source>
        <dbReference type="EMBL" id="GAA5796421.1"/>
    </source>
</evidence>
<dbReference type="EMBL" id="BAABUJ010000006">
    <property type="protein sequence ID" value="GAA5796421.1"/>
    <property type="molecule type" value="Genomic_DNA"/>
</dbReference>
<accession>A0ABP9XNU1</accession>
<organism evidence="3 4">
    <name type="scientific">Helicostylum pulchrum</name>
    <dbReference type="NCBI Taxonomy" id="562976"/>
    <lineage>
        <taxon>Eukaryota</taxon>
        <taxon>Fungi</taxon>
        <taxon>Fungi incertae sedis</taxon>
        <taxon>Mucoromycota</taxon>
        <taxon>Mucoromycotina</taxon>
        <taxon>Mucoromycetes</taxon>
        <taxon>Mucorales</taxon>
        <taxon>Mucorineae</taxon>
        <taxon>Mucoraceae</taxon>
        <taxon>Helicostylum</taxon>
    </lineage>
</organism>
<name>A0ABP9XNU1_9FUNG</name>
<sequence>METNNYVESWHNQLKTTYLNRKRNRRVDRLIFILVRDVLPDYVQNVNKMVLNIGKMSPEERRRRAREMSAEDVNVATLVTMIEELEEQTGYKVRSFSDEEVYYIIQVEQDSMKPCGCKDFRWNRISCKHMYLLKRLHRDLATFEPVVYDGIRMARAEETANEEPVLEPSTIFDFSDLIATLSMYQHNPRNLNEQQLESIKSHVDEISLLLQNDDRLPSNINLQTQHR</sequence>
<evidence type="ECO:0000256" key="1">
    <source>
        <dbReference type="PROSITE-ProRule" id="PRU00325"/>
    </source>
</evidence>
<keyword evidence="1" id="KW-0862">Zinc</keyword>
<comment type="caution">
    <text evidence="3">The sequence shown here is derived from an EMBL/GenBank/DDBJ whole genome shotgun (WGS) entry which is preliminary data.</text>
</comment>
<protein>
    <recommendedName>
        <fullName evidence="2">SWIM-type domain-containing protein</fullName>
    </recommendedName>
</protein>
<gene>
    <name evidence="3" type="ORF">HPULCUR_001793</name>
</gene>
<keyword evidence="1" id="KW-0863">Zinc-finger</keyword>
<dbReference type="PROSITE" id="PS50966">
    <property type="entry name" value="ZF_SWIM"/>
    <property type="match status" value="1"/>
</dbReference>
<feature type="domain" description="SWIM-type" evidence="2">
    <location>
        <begin position="103"/>
        <end position="138"/>
    </location>
</feature>
<proteinExistence type="predicted"/>
<evidence type="ECO:0000259" key="2">
    <source>
        <dbReference type="PROSITE" id="PS50966"/>
    </source>
</evidence>
<reference evidence="3 4" key="1">
    <citation type="submission" date="2024-04" db="EMBL/GenBank/DDBJ databases">
        <title>genome sequences of Mucor flavus KT1a and Helicostylum pulchrum KT1b strains isolation_sourced from the surface of a dry-aged beef.</title>
        <authorList>
            <person name="Toyotome T."/>
            <person name="Hosono M."/>
            <person name="Torimaru M."/>
            <person name="Fukuda K."/>
            <person name="Mikami N."/>
        </authorList>
    </citation>
    <scope>NUCLEOTIDE SEQUENCE [LARGE SCALE GENOMIC DNA]</scope>
    <source>
        <strain evidence="3 4">KT1b</strain>
    </source>
</reference>